<dbReference type="SUPFAM" id="SSF53822">
    <property type="entry name" value="Periplasmic binding protein-like I"/>
    <property type="match status" value="1"/>
</dbReference>
<dbReference type="EMBL" id="FUZA01000002">
    <property type="protein sequence ID" value="SKB71644.1"/>
    <property type="molecule type" value="Genomic_DNA"/>
</dbReference>
<dbReference type="PROSITE" id="PS50932">
    <property type="entry name" value="HTH_LACI_2"/>
    <property type="match status" value="1"/>
</dbReference>
<dbReference type="InterPro" id="IPR010982">
    <property type="entry name" value="Lambda_DNA-bd_dom_sf"/>
</dbReference>
<dbReference type="Pfam" id="PF00532">
    <property type="entry name" value="Peripla_BP_1"/>
    <property type="match status" value="1"/>
</dbReference>
<dbReference type="PANTHER" id="PTHR30146">
    <property type="entry name" value="LACI-RELATED TRANSCRIPTIONAL REPRESSOR"/>
    <property type="match status" value="1"/>
</dbReference>
<keyword evidence="7" id="KW-1185">Reference proteome</keyword>
<dbReference type="PANTHER" id="PTHR30146:SF148">
    <property type="entry name" value="HTH-TYPE TRANSCRIPTIONAL REPRESSOR PURR-RELATED"/>
    <property type="match status" value="1"/>
</dbReference>
<accession>A0A1T5DIU9</accession>
<dbReference type="RefSeq" id="WP_082214218.1">
    <property type="nucleotide sequence ID" value="NZ_FUZA01000002.1"/>
</dbReference>
<feature type="domain" description="HTH lacI-type" evidence="5">
    <location>
        <begin position="4"/>
        <end position="61"/>
    </location>
</feature>
<dbReference type="InterPro" id="IPR028082">
    <property type="entry name" value="Peripla_BP_I"/>
</dbReference>
<dbReference type="GO" id="GO:0000976">
    <property type="term" value="F:transcription cis-regulatory region binding"/>
    <property type="evidence" value="ECO:0007669"/>
    <property type="project" value="TreeGrafter"/>
</dbReference>
<dbReference type="GO" id="GO:0003700">
    <property type="term" value="F:DNA-binding transcription factor activity"/>
    <property type="evidence" value="ECO:0007669"/>
    <property type="project" value="TreeGrafter"/>
</dbReference>
<gene>
    <name evidence="6" type="ORF">SAMN05660293_01656</name>
</gene>
<dbReference type="Gene3D" id="3.40.50.2300">
    <property type="match status" value="2"/>
</dbReference>
<sequence>MKKTSLKDIAQKAGVSTALVSYVLNGKEKETRVGEVIAKKVREIAKELNYQPNHLAKSLRSGKTHTIGLIIADISNPFFANIARVVEDEAKRNGYTVIIGSCDENADKSWDLLNVLINRQVDGFIIVSCEGSENQIQYLKERNLPFVLLDRHFPDIQTDFVATNNYKASYDAGIHLIKSGYERIGLIAYKSEMYHMVERIRGYKYALSDNNIEFESNWLKEVMFENMEQDVKTAIDELLASEHKVEALIFATYGLAINGLKYINELRLKVPSDLAIVSFGQAEVFDLYYCPITYLRQPLELLGKTSVEYLLKKLKNPDEGMKQILMEAKLIARDSSMAKSVWLAE</sequence>
<dbReference type="CDD" id="cd19977">
    <property type="entry name" value="PBP1_EndR-like"/>
    <property type="match status" value="1"/>
</dbReference>
<dbReference type="AlphaFoldDB" id="A0A1T5DIU9"/>
<keyword evidence="3" id="KW-0238">DNA-binding</keyword>
<dbReference type="InterPro" id="IPR001761">
    <property type="entry name" value="Peripla_BP/Lac1_sug-bd_dom"/>
</dbReference>
<dbReference type="SUPFAM" id="SSF47413">
    <property type="entry name" value="lambda repressor-like DNA-binding domains"/>
    <property type="match status" value="1"/>
</dbReference>
<reference evidence="7" key="1">
    <citation type="submission" date="2017-02" db="EMBL/GenBank/DDBJ databases">
        <authorList>
            <person name="Varghese N."/>
            <person name="Submissions S."/>
        </authorList>
    </citation>
    <scope>NUCLEOTIDE SEQUENCE [LARGE SCALE GENOMIC DNA]</scope>
    <source>
        <strain evidence="7">DSM 22270</strain>
    </source>
</reference>
<keyword evidence="4" id="KW-0804">Transcription</keyword>
<protein>
    <submittedName>
        <fullName evidence="6">Transcriptional regulator, LacI family</fullName>
    </submittedName>
</protein>
<evidence type="ECO:0000313" key="7">
    <source>
        <dbReference type="Proteomes" id="UP000190897"/>
    </source>
</evidence>
<proteinExistence type="predicted"/>
<dbReference type="Proteomes" id="UP000190897">
    <property type="component" value="Unassembled WGS sequence"/>
</dbReference>
<keyword evidence="1" id="KW-0678">Repressor</keyword>
<evidence type="ECO:0000256" key="3">
    <source>
        <dbReference type="ARBA" id="ARBA00023125"/>
    </source>
</evidence>
<dbReference type="Pfam" id="PF00356">
    <property type="entry name" value="LacI"/>
    <property type="match status" value="1"/>
</dbReference>
<dbReference type="STRING" id="651661.SAMN05660293_01656"/>
<evidence type="ECO:0000313" key="6">
    <source>
        <dbReference type="EMBL" id="SKB71644.1"/>
    </source>
</evidence>
<dbReference type="OrthoDB" id="833520at2"/>
<dbReference type="SMART" id="SM00354">
    <property type="entry name" value="HTH_LACI"/>
    <property type="match status" value="1"/>
</dbReference>
<dbReference type="InterPro" id="IPR000843">
    <property type="entry name" value="HTH_LacI"/>
</dbReference>
<evidence type="ECO:0000256" key="2">
    <source>
        <dbReference type="ARBA" id="ARBA00023015"/>
    </source>
</evidence>
<dbReference type="Gene3D" id="1.10.260.40">
    <property type="entry name" value="lambda repressor-like DNA-binding domains"/>
    <property type="match status" value="1"/>
</dbReference>
<dbReference type="CDD" id="cd01392">
    <property type="entry name" value="HTH_LacI"/>
    <property type="match status" value="1"/>
</dbReference>
<organism evidence="6 7">
    <name type="scientific">Dyadobacter psychrophilus</name>
    <dbReference type="NCBI Taxonomy" id="651661"/>
    <lineage>
        <taxon>Bacteria</taxon>
        <taxon>Pseudomonadati</taxon>
        <taxon>Bacteroidota</taxon>
        <taxon>Cytophagia</taxon>
        <taxon>Cytophagales</taxon>
        <taxon>Spirosomataceae</taxon>
        <taxon>Dyadobacter</taxon>
    </lineage>
</organism>
<evidence type="ECO:0000256" key="4">
    <source>
        <dbReference type="ARBA" id="ARBA00023163"/>
    </source>
</evidence>
<keyword evidence="2" id="KW-0805">Transcription regulation</keyword>
<name>A0A1T5DIU9_9BACT</name>
<evidence type="ECO:0000259" key="5">
    <source>
        <dbReference type="PROSITE" id="PS50932"/>
    </source>
</evidence>
<evidence type="ECO:0000256" key="1">
    <source>
        <dbReference type="ARBA" id="ARBA00022491"/>
    </source>
</evidence>